<name>A0A521F5F6_9BACT</name>
<organism evidence="1 2">
    <name type="scientific">Gracilimonas mengyeensis</name>
    <dbReference type="NCBI Taxonomy" id="1302730"/>
    <lineage>
        <taxon>Bacteria</taxon>
        <taxon>Pseudomonadati</taxon>
        <taxon>Balneolota</taxon>
        <taxon>Balneolia</taxon>
        <taxon>Balneolales</taxon>
        <taxon>Balneolaceae</taxon>
        <taxon>Gracilimonas</taxon>
    </lineage>
</organism>
<protein>
    <submittedName>
        <fullName evidence="1">Uncharacterized protein</fullName>
    </submittedName>
</protein>
<dbReference type="EMBL" id="FXTP01000015">
    <property type="protein sequence ID" value="SMO91377.1"/>
    <property type="molecule type" value="Genomic_DNA"/>
</dbReference>
<gene>
    <name evidence="1" type="ORF">SAMN06265219_11573</name>
</gene>
<evidence type="ECO:0000313" key="2">
    <source>
        <dbReference type="Proteomes" id="UP000317557"/>
    </source>
</evidence>
<dbReference type="Proteomes" id="UP000317557">
    <property type="component" value="Unassembled WGS sequence"/>
</dbReference>
<proteinExistence type="predicted"/>
<keyword evidence="2" id="KW-1185">Reference proteome</keyword>
<dbReference type="AlphaFoldDB" id="A0A521F5F6"/>
<evidence type="ECO:0000313" key="1">
    <source>
        <dbReference type="EMBL" id="SMO91377.1"/>
    </source>
</evidence>
<sequence length="103" mass="11800">MISLKMILNLPLIPTLLNCFDCTHHNRNTDNTRYYLLINNINLSCHKPLFSDNMDTGYAKYIITTKKGIGRALLPDRSSHTLFSKTALGHFNWVKGIIKFFIG</sequence>
<reference evidence="1 2" key="1">
    <citation type="submission" date="2017-05" db="EMBL/GenBank/DDBJ databases">
        <authorList>
            <person name="Varghese N."/>
            <person name="Submissions S."/>
        </authorList>
    </citation>
    <scope>NUCLEOTIDE SEQUENCE [LARGE SCALE GENOMIC DNA]</scope>
    <source>
        <strain evidence="1 2">DSM 21985</strain>
    </source>
</reference>
<accession>A0A521F5F6</accession>